<feature type="signal peptide" evidence="1">
    <location>
        <begin position="1"/>
        <end position="22"/>
    </location>
</feature>
<proteinExistence type="predicted"/>
<protein>
    <submittedName>
        <fullName evidence="2">Uncharacterized protein</fullName>
    </submittedName>
</protein>
<evidence type="ECO:0000313" key="2">
    <source>
        <dbReference type="EMBL" id="VEL21735.1"/>
    </source>
</evidence>
<evidence type="ECO:0000256" key="1">
    <source>
        <dbReference type="SAM" id="SignalP"/>
    </source>
</evidence>
<keyword evidence="1" id="KW-0732">Signal</keyword>
<feature type="non-terminal residue" evidence="2">
    <location>
        <position position="207"/>
    </location>
</feature>
<sequence>MCRSQYISSIVCCLLFVAVVRPTDDMPSVHSEGANRYLTISYAFQRSHLTPSRQQRNCHSETEVGDDTCTPPLELASSFQADSPVLQSLSFPPKRLGSSEAGMEVKRDSPALQTFHETDRASQTFVESRCLVIEERAHRARRQISSKRLDVQNISVSQNDDSELVMSTEFPKTCSQAHSRSVSLEVGDEQKSLLGQAICERKQGLGC</sequence>
<gene>
    <name evidence="2" type="ORF">PXEA_LOCUS15175</name>
</gene>
<reference evidence="2" key="1">
    <citation type="submission" date="2018-11" db="EMBL/GenBank/DDBJ databases">
        <authorList>
            <consortium name="Pathogen Informatics"/>
        </authorList>
    </citation>
    <scope>NUCLEOTIDE SEQUENCE</scope>
</reference>
<dbReference type="AlphaFoldDB" id="A0A448WWC2"/>
<accession>A0A448WWC2</accession>
<dbReference type="EMBL" id="CAAALY010052851">
    <property type="protein sequence ID" value="VEL21735.1"/>
    <property type="molecule type" value="Genomic_DNA"/>
</dbReference>
<evidence type="ECO:0000313" key="3">
    <source>
        <dbReference type="Proteomes" id="UP000784294"/>
    </source>
</evidence>
<name>A0A448WWC2_9PLAT</name>
<comment type="caution">
    <text evidence="2">The sequence shown here is derived from an EMBL/GenBank/DDBJ whole genome shotgun (WGS) entry which is preliminary data.</text>
</comment>
<dbReference type="Proteomes" id="UP000784294">
    <property type="component" value="Unassembled WGS sequence"/>
</dbReference>
<keyword evidence="3" id="KW-1185">Reference proteome</keyword>
<feature type="chain" id="PRO_5019534167" evidence="1">
    <location>
        <begin position="23"/>
        <end position="207"/>
    </location>
</feature>
<organism evidence="2 3">
    <name type="scientific">Protopolystoma xenopodis</name>
    <dbReference type="NCBI Taxonomy" id="117903"/>
    <lineage>
        <taxon>Eukaryota</taxon>
        <taxon>Metazoa</taxon>
        <taxon>Spiralia</taxon>
        <taxon>Lophotrochozoa</taxon>
        <taxon>Platyhelminthes</taxon>
        <taxon>Monogenea</taxon>
        <taxon>Polyopisthocotylea</taxon>
        <taxon>Polystomatidea</taxon>
        <taxon>Polystomatidae</taxon>
        <taxon>Protopolystoma</taxon>
    </lineage>
</organism>